<evidence type="ECO:0000313" key="6">
    <source>
        <dbReference type="EMBL" id="MBC6611985.1"/>
    </source>
</evidence>
<sequence length="431" mass="47038">MKHLVLRESAGLRYFTFFYLYVMQGIPAGFGLTAVVNYLIGRGLSAETVASFGAIIGLPWTIQFVWGPLIDKYQYSVIGHRKQWVVLTQFVAFLASLGLLTVRQPAAQLPLLGGLFCLHSIFASIQDASVDAIAISVVPEVERGRVNAFMRGGFLLGSSLGAAALSTVLHRYGFFWAALAQSVTLLLFTVLTFFIRLDHNDQLIPRFGARRAAPTQSNTDNPSVAWLFAELWRAVREPHSLRLFGIIAGAYLCASIFGWAYNYHLIHTLHWSDAAVSVLQGSWGSIVTLLLITSGGVLADRIGAAVLQRRVLLALGTFLLLFCGLSYFWSYPAFATMGLLIWNMADPSISVAAMPLLMALCRPQIEGSQFTTYMALVNLSGVVGSYLTGWALHLASAPVLGLLCAIVLLGLLLALRQQKQPMPNPVLLTTE</sequence>
<feature type="transmembrane region" description="Helical" evidence="5">
    <location>
        <begin position="281"/>
        <end position="299"/>
    </location>
</feature>
<dbReference type="EMBL" id="JACSCY010000011">
    <property type="protein sequence ID" value="MBC6611985.1"/>
    <property type="molecule type" value="Genomic_DNA"/>
</dbReference>
<dbReference type="Gene3D" id="1.20.1250.20">
    <property type="entry name" value="MFS general substrate transporter like domains"/>
    <property type="match status" value="1"/>
</dbReference>
<organism evidence="6 7">
    <name type="scientific">Hymenobacter citatus</name>
    <dbReference type="NCBI Taxonomy" id="2763506"/>
    <lineage>
        <taxon>Bacteria</taxon>
        <taxon>Pseudomonadati</taxon>
        <taxon>Bacteroidota</taxon>
        <taxon>Cytophagia</taxon>
        <taxon>Cytophagales</taxon>
        <taxon>Hymenobacteraceae</taxon>
        <taxon>Hymenobacter</taxon>
    </lineage>
</organism>
<feature type="transmembrane region" description="Helical" evidence="5">
    <location>
        <begin position="12"/>
        <end position="40"/>
    </location>
</feature>
<feature type="transmembrane region" description="Helical" evidence="5">
    <location>
        <begin position="52"/>
        <end position="71"/>
    </location>
</feature>
<feature type="transmembrane region" description="Helical" evidence="5">
    <location>
        <begin position="341"/>
        <end position="361"/>
    </location>
</feature>
<feature type="transmembrane region" description="Helical" evidence="5">
    <location>
        <begin position="373"/>
        <end position="392"/>
    </location>
</feature>
<feature type="transmembrane region" description="Helical" evidence="5">
    <location>
        <begin position="311"/>
        <end position="329"/>
    </location>
</feature>
<evidence type="ECO:0000256" key="2">
    <source>
        <dbReference type="ARBA" id="ARBA00022692"/>
    </source>
</evidence>
<feature type="transmembrane region" description="Helical" evidence="5">
    <location>
        <begin position="146"/>
        <end position="168"/>
    </location>
</feature>
<dbReference type="InterPro" id="IPR036259">
    <property type="entry name" value="MFS_trans_sf"/>
</dbReference>
<dbReference type="PANTHER" id="PTHR12778">
    <property type="entry name" value="SOLUTE CARRIER FAMILY 33 ACETYL-COA TRANSPORTER -RELATED"/>
    <property type="match status" value="1"/>
</dbReference>
<feature type="transmembrane region" description="Helical" evidence="5">
    <location>
        <begin position="241"/>
        <end position="261"/>
    </location>
</feature>
<feature type="transmembrane region" description="Helical" evidence="5">
    <location>
        <begin position="83"/>
        <end position="101"/>
    </location>
</feature>
<dbReference type="InterPro" id="IPR004752">
    <property type="entry name" value="AmpG_permease/AT-1"/>
</dbReference>
<protein>
    <submittedName>
        <fullName evidence="6">MFS transporter</fullName>
    </submittedName>
</protein>
<reference evidence="6 7" key="1">
    <citation type="submission" date="2020-08" db="EMBL/GenBank/DDBJ databases">
        <title>Hymenobacter sp.</title>
        <authorList>
            <person name="Kim M.K."/>
        </authorList>
    </citation>
    <scope>NUCLEOTIDE SEQUENCE [LARGE SCALE GENOMIC DNA]</scope>
    <source>
        <strain evidence="6 7">BT507</strain>
    </source>
</reference>
<proteinExistence type="predicted"/>
<keyword evidence="4 5" id="KW-0472">Membrane</keyword>
<feature type="transmembrane region" description="Helical" evidence="5">
    <location>
        <begin position="398"/>
        <end position="415"/>
    </location>
</feature>
<dbReference type="RefSeq" id="WP_187320262.1">
    <property type="nucleotide sequence ID" value="NZ_JACSCY010000011.1"/>
</dbReference>
<evidence type="ECO:0000256" key="4">
    <source>
        <dbReference type="ARBA" id="ARBA00023136"/>
    </source>
</evidence>
<gene>
    <name evidence="6" type="ORF">H8B15_13715</name>
</gene>
<dbReference type="PANTHER" id="PTHR12778:SF9">
    <property type="entry name" value="ACETYL-COENZYME A TRANSPORTER 1"/>
    <property type="match status" value="1"/>
</dbReference>
<comment type="caution">
    <text evidence="6">The sequence shown here is derived from an EMBL/GenBank/DDBJ whole genome shotgun (WGS) entry which is preliminary data.</text>
</comment>
<evidence type="ECO:0000313" key="7">
    <source>
        <dbReference type="Proteomes" id="UP000622017"/>
    </source>
</evidence>
<dbReference type="Proteomes" id="UP000622017">
    <property type="component" value="Unassembled WGS sequence"/>
</dbReference>
<keyword evidence="7" id="KW-1185">Reference proteome</keyword>
<evidence type="ECO:0000256" key="1">
    <source>
        <dbReference type="ARBA" id="ARBA00004141"/>
    </source>
</evidence>
<evidence type="ECO:0000256" key="5">
    <source>
        <dbReference type="SAM" id="Phobius"/>
    </source>
</evidence>
<keyword evidence="2 5" id="KW-0812">Transmembrane</keyword>
<feature type="transmembrane region" description="Helical" evidence="5">
    <location>
        <begin position="174"/>
        <end position="197"/>
    </location>
</feature>
<keyword evidence="3 5" id="KW-1133">Transmembrane helix</keyword>
<dbReference type="SUPFAM" id="SSF103473">
    <property type="entry name" value="MFS general substrate transporter"/>
    <property type="match status" value="1"/>
</dbReference>
<evidence type="ECO:0000256" key="3">
    <source>
        <dbReference type="ARBA" id="ARBA00022989"/>
    </source>
</evidence>
<comment type="subcellular location">
    <subcellularLocation>
        <location evidence="1">Membrane</location>
        <topology evidence="1">Multi-pass membrane protein</topology>
    </subcellularLocation>
</comment>
<dbReference type="InterPro" id="IPR011701">
    <property type="entry name" value="MFS"/>
</dbReference>
<dbReference type="Pfam" id="PF07690">
    <property type="entry name" value="MFS_1"/>
    <property type="match status" value="1"/>
</dbReference>
<accession>A0ABR7MLQ3</accession>
<name>A0ABR7MLQ3_9BACT</name>